<keyword evidence="3" id="KW-1185">Reference proteome</keyword>
<evidence type="ECO:0000313" key="3">
    <source>
        <dbReference type="Proteomes" id="UP000799324"/>
    </source>
</evidence>
<dbReference type="PANTHER" id="PTHR36182">
    <property type="entry name" value="PROTEIN, PUTATIVE (AFU_ORTHOLOGUE AFUA_6G10930)-RELATED"/>
    <property type="match status" value="1"/>
</dbReference>
<evidence type="ECO:0000313" key="2">
    <source>
        <dbReference type="EMBL" id="KAF2650476.1"/>
    </source>
</evidence>
<dbReference type="GO" id="GO:0004497">
    <property type="term" value="F:monooxygenase activity"/>
    <property type="evidence" value="ECO:0007669"/>
    <property type="project" value="UniProtKB-KW"/>
</dbReference>
<name>A0A6A6SRQ2_9PLEO</name>
<feature type="compositionally biased region" description="Low complexity" evidence="1">
    <location>
        <begin position="240"/>
        <end position="269"/>
    </location>
</feature>
<dbReference type="PANTHER" id="PTHR36182:SF2">
    <property type="entry name" value="LYTIC POLYSACCHARIDE MONOOXYGENASE"/>
    <property type="match status" value="1"/>
</dbReference>
<dbReference type="Proteomes" id="UP000799324">
    <property type="component" value="Unassembled WGS sequence"/>
</dbReference>
<proteinExistence type="predicted"/>
<accession>A0A6A6SRQ2</accession>
<dbReference type="Gene3D" id="2.70.50.70">
    <property type="match status" value="1"/>
</dbReference>
<feature type="non-terminal residue" evidence="2">
    <location>
        <position position="1"/>
    </location>
</feature>
<sequence length="389" mass="38096">ILALAASASAHMTMQYPVPFGTPDKSPLDAQGSNFPCQATSSSFYSAVTTMNDWNAGDTKNVSFLGTAVHGGGSCQFSITTDTAPTKDTQWKVLHSAEGGCPATAAGNLPEGGAAGAGLSQFPVTLPKDLPSGTYTFAWTWFNKIGNREIYMNCAPLKVGGATGSADVSSVLGKLPDMFVANLPPEQCTTVEGSDVEFPDPGDSVEKGPSATLGSVTGAGCATQTKMGAGAGKLGSPSQATDAPSSGSGSAPSSGSGDATSSGSGGAATSVVASSAPAATTPAPSNTGGVFAPGASSAAGTAPSNTVAAPAPSATGGNSTPSSGDCTACSTDGAVVCIGASQFGLCNKGCAVAQDLATGTTCSNGVIARRSVRRFPRAALHRRHGSAHI</sequence>
<organism evidence="2 3">
    <name type="scientific">Lophiostoma macrostomum CBS 122681</name>
    <dbReference type="NCBI Taxonomy" id="1314788"/>
    <lineage>
        <taxon>Eukaryota</taxon>
        <taxon>Fungi</taxon>
        <taxon>Dikarya</taxon>
        <taxon>Ascomycota</taxon>
        <taxon>Pezizomycotina</taxon>
        <taxon>Dothideomycetes</taxon>
        <taxon>Pleosporomycetidae</taxon>
        <taxon>Pleosporales</taxon>
        <taxon>Lophiostomataceae</taxon>
        <taxon>Lophiostoma</taxon>
    </lineage>
</organism>
<feature type="region of interest" description="Disordered" evidence="1">
    <location>
        <begin position="191"/>
        <end position="269"/>
    </location>
</feature>
<keyword evidence="2" id="KW-0560">Oxidoreductase</keyword>
<keyword evidence="2" id="KW-0503">Monooxygenase</keyword>
<evidence type="ECO:0000256" key="1">
    <source>
        <dbReference type="SAM" id="MobiDB-lite"/>
    </source>
</evidence>
<dbReference type="AlphaFoldDB" id="A0A6A6SRQ2"/>
<feature type="compositionally biased region" description="Polar residues" evidence="1">
    <location>
        <begin position="315"/>
        <end position="324"/>
    </location>
</feature>
<feature type="non-terminal residue" evidence="2">
    <location>
        <position position="389"/>
    </location>
</feature>
<gene>
    <name evidence="2" type="ORF">K491DRAFT_575028</name>
</gene>
<reference evidence="2" key="1">
    <citation type="journal article" date="2020" name="Stud. Mycol.">
        <title>101 Dothideomycetes genomes: a test case for predicting lifestyles and emergence of pathogens.</title>
        <authorList>
            <person name="Haridas S."/>
            <person name="Albert R."/>
            <person name="Binder M."/>
            <person name="Bloem J."/>
            <person name="Labutti K."/>
            <person name="Salamov A."/>
            <person name="Andreopoulos B."/>
            <person name="Baker S."/>
            <person name="Barry K."/>
            <person name="Bills G."/>
            <person name="Bluhm B."/>
            <person name="Cannon C."/>
            <person name="Castanera R."/>
            <person name="Culley D."/>
            <person name="Daum C."/>
            <person name="Ezra D."/>
            <person name="Gonzalez J."/>
            <person name="Henrissat B."/>
            <person name="Kuo A."/>
            <person name="Liang C."/>
            <person name="Lipzen A."/>
            <person name="Lutzoni F."/>
            <person name="Magnuson J."/>
            <person name="Mondo S."/>
            <person name="Nolan M."/>
            <person name="Ohm R."/>
            <person name="Pangilinan J."/>
            <person name="Park H.-J."/>
            <person name="Ramirez L."/>
            <person name="Alfaro M."/>
            <person name="Sun H."/>
            <person name="Tritt A."/>
            <person name="Yoshinaga Y."/>
            <person name="Zwiers L.-H."/>
            <person name="Turgeon B."/>
            <person name="Goodwin S."/>
            <person name="Spatafora J."/>
            <person name="Crous P."/>
            <person name="Grigoriev I."/>
        </authorList>
    </citation>
    <scope>NUCLEOTIDE SEQUENCE</scope>
    <source>
        <strain evidence="2">CBS 122681</strain>
    </source>
</reference>
<feature type="region of interest" description="Disordered" evidence="1">
    <location>
        <begin position="294"/>
        <end position="324"/>
    </location>
</feature>
<dbReference type="OrthoDB" id="2342176at2759"/>
<protein>
    <submittedName>
        <fullName evidence="2">Lytic polysaccharide monooxygenase</fullName>
    </submittedName>
</protein>
<feature type="compositionally biased region" description="Low complexity" evidence="1">
    <location>
        <begin position="294"/>
        <end position="304"/>
    </location>
</feature>
<dbReference type="EMBL" id="MU004453">
    <property type="protein sequence ID" value="KAF2650476.1"/>
    <property type="molecule type" value="Genomic_DNA"/>
</dbReference>